<name>A0A239DQK0_9BACT</name>
<gene>
    <name evidence="1" type="ORF">SAMN05421770_101577</name>
</gene>
<accession>A0A239DQK0</accession>
<organism evidence="1 2">
    <name type="scientific">Granulicella rosea</name>
    <dbReference type="NCBI Taxonomy" id="474952"/>
    <lineage>
        <taxon>Bacteria</taxon>
        <taxon>Pseudomonadati</taxon>
        <taxon>Acidobacteriota</taxon>
        <taxon>Terriglobia</taxon>
        <taxon>Terriglobales</taxon>
        <taxon>Acidobacteriaceae</taxon>
        <taxon>Granulicella</taxon>
    </lineage>
</organism>
<dbReference type="Proteomes" id="UP000198356">
    <property type="component" value="Unassembled WGS sequence"/>
</dbReference>
<protein>
    <submittedName>
        <fullName evidence="1">Uncharacterized protein</fullName>
    </submittedName>
</protein>
<sequence>MWDILVALSFLAMVAAPSMVAMKNAIKGFAEDAPRG</sequence>
<dbReference type="EMBL" id="FZOU01000001">
    <property type="protein sequence ID" value="SNS34168.1"/>
    <property type="molecule type" value="Genomic_DNA"/>
</dbReference>
<evidence type="ECO:0000313" key="2">
    <source>
        <dbReference type="Proteomes" id="UP000198356"/>
    </source>
</evidence>
<keyword evidence="2" id="KW-1185">Reference proteome</keyword>
<evidence type="ECO:0000313" key="1">
    <source>
        <dbReference type="EMBL" id="SNS34168.1"/>
    </source>
</evidence>
<dbReference type="AlphaFoldDB" id="A0A239DQK0"/>
<reference evidence="1 2" key="1">
    <citation type="submission" date="2017-06" db="EMBL/GenBank/DDBJ databases">
        <authorList>
            <person name="Kim H.J."/>
            <person name="Triplett B.A."/>
        </authorList>
    </citation>
    <scope>NUCLEOTIDE SEQUENCE [LARGE SCALE GENOMIC DNA]</scope>
    <source>
        <strain evidence="1 2">DSM 18704</strain>
    </source>
</reference>
<proteinExistence type="predicted"/>